<dbReference type="InterPro" id="IPR020612">
    <property type="entry name" value="Methylthiotransferase_CS"/>
</dbReference>
<keyword evidence="6" id="KW-0408">Iron</keyword>
<dbReference type="SUPFAM" id="SSF102114">
    <property type="entry name" value="Radical SAM enzymes"/>
    <property type="match status" value="1"/>
</dbReference>
<dbReference type="NCBIfam" id="TIGR00089">
    <property type="entry name" value="MiaB/RimO family radical SAM methylthiotransferase"/>
    <property type="match status" value="1"/>
</dbReference>
<dbReference type="InterPro" id="IPR038135">
    <property type="entry name" value="Methylthiotransferase_N_sf"/>
</dbReference>
<dbReference type="SFLD" id="SFLDS00029">
    <property type="entry name" value="Radical_SAM"/>
    <property type="match status" value="1"/>
</dbReference>
<evidence type="ECO:0000313" key="10">
    <source>
        <dbReference type="EMBL" id="OGK43878.1"/>
    </source>
</evidence>
<evidence type="ECO:0000259" key="8">
    <source>
        <dbReference type="PROSITE" id="PS51449"/>
    </source>
</evidence>
<dbReference type="SMART" id="SM00729">
    <property type="entry name" value="Elp3"/>
    <property type="match status" value="1"/>
</dbReference>
<feature type="domain" description="MTTase N-terminal" evidence="8">
    <location>
        <begin position="3"/>
        <end position="114"/>
    </location>
</feature>
<dbReference type="PANTHER" id="PTHR11918">
    <property type="entry name" value="RADICAL SAM PROTEINS"/>
    <property type="match status" value="1"/>
</dbReference>
<protein>
    <submittedName>
        <fullName evidence="10">Uncharacterized protein</fullName>
    </submittedName>
</protein>
<keyword evidence="2" id="KW-0004">4Fe-4S</keyword>
<dbReference type="GO" id="GO:0035598">
    <property type="term" value="F:tRNA (N(6)-L-threonylcarbamoyladenosine(37)-C(2))-methylthiotransferase activity"/>
    <property type="evidence" value="ECO:0007669"/>
    <property type="project" value="TreeGrafter"/>
</dbReference>
<accession>A0A1F7IKI7</accession>
<evidence type="ECO:0000256" key="6">
    <source>
        <dbReference type="ARBA" id="ARBA00023004"/>
    </source>
</evidence>
<dbReference type="InterPro" id="IPR058240">
    <property type="entry name" value="rSAM_sf"/>
</dbReference>
<dbReference type="PROSITE" id="PS01278">
    <property type="entry name" value="MTTASE_RADICAL"/>
    <property type="match status" value="1"/>
</dbReference>
<dbReference type="EMBL" id="MGAK01000028">
    <property type="protein sequence ID" value="OGK43878.1"/>
    <property type="molecule type" value="Genomic_DNA"/>
</dbReference>
<dbReference type="AlphaFoldDB" id="A0A1F7IKI7"/>
<evidence type="ECO:0000256" key="4">
    <source>
        <dbReference type="ARBA" id="ARBA00022691"/>
    </source>
</evidence>
<dbReference type="STRING" id="1802060.A2957_00455"/>
<evidence type="ECO:0000256" key="5">
    <source>
        <dbReference type="ARBA" id="ARBA00022723"/>
    </source>
</evidence>
<dbReference type="Proteomes" id="UP000179072">
    <property type="component" value="Unassembled WGS sequence"/>
</dbReference>
<dbReference type="InterPro" id="IPR013848">
    <property type="entry name" value="Methylthiotransferase_N"/>
</dbReference>
<dbReference type="Gene3D" id="3.40.50.12160">
    <property type="entry name" value="Methylthiotransferase, N-terminal domain"/>
    <property type="match status" value="1"/>
</dbReference>
<comment type="cofactor">
    <cofactor evidence="1">
        <name>[4Fe-4S] cluster</name>
        <dbReference type="ChEBI" id="CHEBI:49883"/>
    </cofactor>
</comment>
<evidence type="ECO:0000313" key="11">
    <source>
        <dbReference type="Proteomes" id="UP000179072"/>
    </source>
</evidence>
<dbReference type="InterPro" id="IPR007197">
    <property type="entry name" value="rSAM"/>
</dbReference>
<evidence type="ECO:0000256" key="3">
    <source>
        <dbReference type="ARBA" id="ARBA00022679"/>
    </source>
</evidence>
<sequence>MKKTFNSYSFGCRVNHAEREQIDIQMTKKGFKHVKEDPDFFIINTCSVTHNAERSARQLIYQTRRNNPKTKIVVTGCSATYWLKNGLYKDIPADLFIDNVNKEFLVALLEKKFNKMPQKIKRQDDKYISPIVDKFQSSDRIVIKIQDGCHRFCTFCIVPYLRGLPKSKKINEIIKIIKSDKEPLKEVILTAINTEAFGKDTGESFTDLIKEILSQTAVPRISFGSIHPWSITDEFLEFYLRPEIQKRLVHFFHIPLQSGSNKMLQLMRRVHTREDMLNRVNNIASVNPYAFIATDVIVGFLDETDDDFQDTYNFLAESPISKFHVFRFSKRIQTAAYFMAKRLSEPTDSKKKERALLLRELSDKKYQNFLTSLIGYTSETLILKEKKGKFTKALLNNQIPVLIKGRILNRNLPMCKAIELEEGELIAEVVG</sequence>
<dbReference type="GO" id="GO:0046872">
    <property type="term" value="F:metal ion binding"/>
    <property type="evidence" value="ECO:0007669"/>
    <property type="project" value="UniProtKB-KW"/>
</dbReference>
<comment type="caution">
    <text evidence="10">The sequence shown here is derived from an EMBL/GenBank/DDBJ whole genome shotgun (WGS) entry which is preliminary data.</text>
</comment>
<reference evidence="10 11" key="1">
    <citation type="journal article" date="2016" name="Nat. Commun.">
        <title>Thousands of microbial genomes shed light on interconnected biogeochemical processes in an aquifer system.</title>
        <authorList>
            <person name="Anantharaman K."/>
            <person name="Brown C.T."/>
            <person name="Hug L.A."/>
            <person name="Sharon I."/>
            <person name="Castelle C.J."/>
            <person name="Probst A.J."/>
            <person name="Thomas B.C."/>
            <person name="Singh A."/>
            <person name="Wilkins M.J."/>
            <person name="Karaoz U."/>
            <person name="Brodie E.L."/>
            <person name="Williams K.H."/>
            <person name="Hubbard S.S."/>
            <person name="Banfield J.F."/>
        </authorList>
    </citation>
    <scope>NUCLEOTIDE SEQUENCE [LARGE SCALE GENOMIC DNA]</scope>
</reference>
<keyword evidence="4" id="KW-0949">S-adenosyl-L-methionine</keyword>
<keyword evidence="5" id="KW-0479">Metal-binding</keyword>
<evidence type="ECO:0000256" key="7">
    <source>
        <dbReference type="ARBA" id="ARBA00023014"/>
    </source>
</evidence>
<dbReference type="CDD" id="cd01335">
    <property type="entry name" value="Radical_SAM"/>
    <property type="match status" value="1"/>
</dbReference>
<evidence type="ECO:0000256" key="2">
    <source>
        <dbReference type="ARBA" id="ARBA00022485"/>
    </source>
</evidence>
<dbReference type="Gene3D" id="3.80.30.20">
    <property type="entry name" value="tm_1862 like domain"/>
    <property type="match status" value="1"/>
</dbReference>
<dbReference type="PROSITE" id="PS51918">
    <property type="entry name" value="RADICAL_SAM"/>
    <property type="match status" value="1"/>
</dbReference>
<dbReference type="SFLD" id="SFLDG01082">
    <property type="entry name" value="B12-binding_domain_containing"/>
    <property type="match status" value="1"/>
</dbReference>
<dbReference type="InterPro" id="IPR006638">
    <property type="entry name" value="Elp3/MiaA/NifB-like_rSAM"/>
</dbReference>
<keyword evidence="7" id="KW-0411">Iron-sulfur</keyword>
<keyword evidence="3" id="KW-0808">Transferase</keyword>
<name>A0A1F7IKI7_9BACT</name>
<evidence type="ECO:0000256" key="1">
    <source>
        <dbReference type="ARBA" id="ARBA00001966"/>
    </source>
</evidence>
<feature type="domain" description="Radical SAM core" evidence="9">
    <location>
        <begin position="135"/>
        <end position="368"/>
    </location>
</feature>
<dbReference type="PANTHER" id="PTHR11918:SF45">
    <property type="entry name" value="THREONYLCARBAMOYLADENOSINE TRNA METHYLTHIOTRANSFERASE"/>
    <property type="match status" value="1"/>
</dbReference>
<evidence type="ECO:0000259" key="9">
    <source>
        <dbReference type="PROSITE" id="PS51918"/>
    </source>
</evidence>
<dbReference type="PROSITE" id="PS51449">
    <property type="entry name" value="MTTASE_N"/>
    <property type="match status" value="1"/>
</dbReference>
<gene>
    <name evidence="10" type="ORF">A2957_00455</name>
</gene>
<organism evidence="10 11">
    <name type="scientific">Candidatus Roizmanbacteria bacterium RIFCSPLOWO2_01_FULL_38_11</name>
    <dbReference type="NCBI Taxonomy" id="1802060"/>
    <lineage>
        <taxon>Bacteria</taxon>
        <taxon>Candidatus Roizmaniibacteriota</taxon>
    </lineage>
</organism>
<dbReference type="GO" id="GO:0051539">
    <property type="term" value="F:4 iron, 4 sulfur cluster binding"/>
    <property type="evidence" value="ECO:0007669"/>
    <property type="project" value="UniProtKB-KW"/>
</dbReference>
<dbReference type="InterPro" id="IPR005839">
    <property type="entry name" value="Methylthiotransferase"/>
</dbReference>
<dbReference type="Pfam" id="PF04055">
    <property type="entry name" value="Radical_SAM"/>
    <property type="match status" value="1"/>
</dbReference>
<dbReference type="InterPro" id="IPR023404">
    <property type="entry name" value="rSAM_horseshoe"/>
</dbReference>
<dbReference type="Pfam" id="PF00919">
    <property type="entry name" value="UPF0004"/>
    <property type="match status" value="1"/>
</dbReference>
<proteinExistence type="predicted"/>